<accession>A0A1G2I738</accession>
<dbReference type="GO" id="GO:0006207">
    <property type="term" value="P:'de novo' pyrimidine nucleobase biosynthetic process"/>
    <property type="evidence" value="ECO:0007669"/>
    <property type="project" value="TreeGrafter"/>
</dbReference>
<evidence type="ECO:0000313" key="2">
    <source>
        <dbReference type="Proteomes" id="UP000179214"/>
    </source>
</evidence>
<protein>
    <submittedName>
        <fullName evidence="1">Uncharacterized protein</fullName>
    </submittedName>
</protein>
<dbReference type="AlphaFoldDB" id="A0A1G2I738"/>
<dbReference type="InterPro" id="IPR004721">
    <property type="entry name" value="DHOdimr"/>
</dbReference>
<gene>
    <name evidence="1" type="ORF">A3F47_00085</name>
</gene>
<dbReference type="UniPathway" id="UPA00070">
    <property type="reaction ID" value="UER00117"/>
</dbReference>
<organism evidence="1 2">
    <name type="scientific">Candidatus Staskawiczbacteria bacterium RIFCSPHIGHO2_12_FULL_38_11</name>
    <dbReference type="NCBI Taxonomy" id="1802209"/>
    <lineage>
        <taxon>Bacteria</taxon>
        <taxon>Candidatus Staskawicziibacteriota</taxon>
    </lineage>
</organism>
<reference evidence="1 2" key="1">
    <citation type="journal article" date="2016" name="Nat. Commun.">
        <title>Thousands of microbial genomes shed light on interconnected biogeochemical processes in an aquifer system.</title>
        <authorList>
            <person name="Anantharaman K."/>
            <person name="Brown C.T."/>
            <person name="Hug L.A."/>
            <person name="Sharon I."/>
            <person name="Castelle C.J."/>
            <person name="Probst A.J."/>
            <person name="Thomas B.C."/>
            <person name="Singh A."/>
            <person name="Wilkins M.J."/>
            <person name="Karaoz U."/>
            <person name="Brodie E.L."/>
            <person name="Williams K.H."/>
            <person name="Hubbard S.S."/>
            <person name="Banfield J.F."/>
        </authorList>
    </citation>
    <scope>NUCLEOTIDE SEQUENCE [LARGE SCALE GENOMIC DNA]</scope>
</reference>
<dbReference type="Proteomes" id="UP000179214">
    <property type="component" value="Unassembled WGS sequence"/>
</dbReference>
<name>A0A1G2I738_9BACT</name>
<dbReference type="GO" id="GO:0005737">
    <property type="term" value="C:cytoplasm"/>
    <property type="evidence" value="ECO:0007669"/>
    <property type="project" value="TreeGrafter"/>
</dbReference>
<dbReference type="InterPro" id="IPR032466">
    <property type="entry name" value="Metal_Hydrolase"/>
</dbReference>
<dbReference type="PANTHER" id="PTHR43137:SF1">
    <property type="entry name" value="DIHYDROOROTASE"/>
    <property type="match status" value="1"/>
</dbReference>
<dbReference type="Gene3D" id="3.20.20.140">
    <property type="entry name" value="Metal-dependent hydrolases"/>
    <property type="match status" value="1"/>
</dbReference>
<dbReference type="GO" id="GO:0004151">
    <property type="term" value="F:dihydroorotase activity"/>
    <property type="evidence" value="ECO:0007669"/>
    <property type="project" value="InterPro"/>
</dbReference>
<dbReference type="GO" id="GO:0044205">
    <property type="term" value="P:'de novo' UMP biosynthetic process"/>
    <property type="evidence" value="ECO:0007669"/>
    <property type="project" value="UniProtKB-UniPathway"/>
</dbReference>
<dbReference type="EMBL" id="MHOV01000005">
    <property type="protein sequence ID" value="OGZ70646.1"/>
    <property type="molecule type" value="Genomic_DNA"/>
</dbReference>
<dbReference type="PANTHER" id="PTHR43137">
    <property type="entry name" value="DIHYDROOROTASE"/>
    <property type="match status" value="1"/>
</dbReference>
<dbReference type="SUPFAM" id="SSF51556">
    <property type="entry name" value="Metallo-dependent hydrolases"/>
    <property type="match status" value="1"/>
</dbReference>
<proteinExistence type="predicted"/>
<comment type="caution">
    <text evidence="1">The sequence shown here is derived from an EMBL/GenBank/DDBJ whole genome shotgun (WGS) entry which is preliminary data.</text>
</comment>
<evidence type="ECO:0000313" key="1">
    <source>
        <dbReference type="EMBL" id="OGZ70646.1"/>
    </source>
</evidence>
<sequence length="350" mass="39428">MSELYEVEVDALANPHTHLREGYGVMQSLVKKAIEGGADVLGPMPNTSEGLTDATQVRNYIETAKIFADGNVTFIPIVMVNERTNTYIIDQCVEQGIVDCKVYPLDRTTKSHNGVRNYHRLMDVVRHCGKVGMKCHFHPEHPSMNFDNRDAEFAFLPILDMFLNETEAIIVSEHGTDARCIIHWKEMAKSSRFFVTLTAHHLCTNEDETFGDVRAVCKPPIKTRMDQSSLIQLVKENNPWVLAGLDDAAHDAKAKHVNQGRCARGAYTAPFGLCLYAHALGDLLMSPEGIKTFVNFTGRNARALHGLRQSPRKVTLVKKPFLIPASYRIGTWWVEPFWAGREIDWTLSYV</sequence>